<dbReference type="GO" id="GO:0003723">
    <property type="term" value="F:RNA binding"/>
    <property type="evidence" value="ECO:0007669"/>
    <property type="project" value="UniProtKB-UniRule"/>
</dbReference>
<dbReference type="PANTHER" id="PTHR15481:SF0">
    <property type="entry name" value="LD23870P-RELATED"/>
    <property type="match status" value="1"/>
</dbReference>
<feature type="region of interest" description="Disordered" evidence="3">
    <location>
        <begin position="197"/>
        <end position="268"/>
    </location>
</feature>
<accession>A0A517LJK8</accession>
<dbReference type="InterPro" id="IPR012677">
    <property type="entry name" value="Nucleotide-bd_a/b_plait_sf"/>
</dbReference>
<keyword evidence="1 2" id="KW-0694">RNA-binding</keyword>
<dbReference type="GO" id="GO:0005654">
    <property type="term" value="C:nucleoplasm"/>
    <property type="evidence" value="ECO:0007669"/>
    <property type="project" value="TreeGrafter"/>
</dbReference>
<reference evidence="5 6" key="1">
    <citation type="submission" date="2019-07" db="EMBL/GenBank/DDBJ databases">
        <title>Finished genome of Venturia effusa.</title>
        <authorList>
            <person name="Young C.A."/>
            <person name="Cox M.P."/>
            <person name="Ganley A.R.D."/>
            <person name="David W.J."/>
        </authorList>
    </citation>
    <scope>NUCLEOTIDE SEQUENCE [LARGE SCALE GENOMIC DNA]</scope>
    <source>
        <strain evidence="6">albino</strain>
    </source>
</reference>
<keyword evidence="6" id="KW-1185">Reference proteome</keyword>
<dbReference type="AlphaFoldDB" id="A0A517LJK8"/>
<gene>
    <name evidence="5" type="ORF">FKW77_008483</name>
</gene>
<dbReference type="Proteomes" id="UP000316270">
    <property type="component" value="Chromosome 13"/>
</dbReference>
<feature type="region of interest" description="Disordered" evidence="3">
    <location>
        <begin position="403"/>
        <end position="599"/>
    </location>
</feature>
<evidence type="ECO:0000313" key="5">
    <source>
        <dbReference type="EMBL" id="QDS75746.1"/>
    </source>
</evidence>
<dbReference type="PROSITE" id="PS50102">
    <property type="entry name" value="RRM"/>
    <property type="match status" value="1"/>
</dbReference>
<dbReference type="Pfam" id="PF00076">
    <property type="entry name" value="RRM_1"/>
    <property type="match status" value="1"/>
</dbReference>
<evidence type="ECO:0000256" key="1">
    <source>
        <dbReference type="ARBA" id="ARBA00022884"/>
    </source>
</evidence>
<feature type="compositionally biased region" description="Polar residues" evidence="3">
    <location>
        <begin position="255"/>
        <end position="268"/>
    </location>
</feature>
<dbReference type="SUPFAM" id="SSF54928">
    <property type="entry name" value="RNA-binding domain, RBD"/>
    <property type="match status" value="1"/>
</dbReference>
<sequence length="1170" mass="126596">MTSRTGHQRAVREFGRRKDASVPMYGGKWRLNLVRVRSVHGHSRRDTSCWKTPIQSCAQLSPDRIQPPSEPIVPPYEQTRKTPSNPPFCTSSTFIKERGEHLEHRWTFVDAPITLNFSPFVPTAYPPRLLKAIHLQLLYPISPLFPNTVALCFCARPHFPLQQLEMAAKGEAVAFNAIIQAEREKKKNQLLADKIFGSGKRSSLPGTGNGNGRKAPTGPATLASRVGITKPSAGPKQNPSRFPTSFKQVAKGGKANNQQRSVSTPQLNRRNQILTNAITGGGNAPHNLRDQVRPDSPAYAMMKAGPRTQGGINIRGMGETTTHTIIAQNFAPGTTAADIEAVLAPDPVEDGLVQCRLVASNPTVIAELVFSKLSTANSIIATFNNKKADGRLLHVYLQTPTPDVRRGRAAPTSAPTPAPAPMKSIDADMMDVEETRAYEDRRRTQEKAYTPPRGGRAQPAIQDGRYGFEDNTQSSEASYQDDRRQPHYGRRGGARGGSDRGSDRHERSRYASNPIAMASLSPRRPRSRSLARDSPARSPRRSLSPRSDSRSRSRLRSLTPRSPRRNGRTRSPSVSRSRSRGRESSRSVSRSRSRSRDLSFPRSAKIVVEQITKNVNRDHLQEIFGTYGTILDIDLAVSKTFRNQNGGLAYILYKNTEDAQLAISHMHEAQIDGVKITLLGAALTEEEVEAVEEIASAHQIEVQGELGTVDVVDHLGEETPTIPRVMALPVANEATHEAGAGARPDAVADTTLAVHHTAALLRQDAVAMGGGTAHLEKLEDEDTLVDAAAEDAAEAEATAAVAVAGHTLAAEAGSMAVGDDKREESLRSQDEGPFKPSILELPQQSEQVERKSGRACASQSSVGLGEKRKRFWNLVAQWLTDYNENLVPVPRLSIIYIMAGLAKARIFALPYRGKLYRTTLLAAGSIPALVLGAPIQSGSLIRFGNIDTLDSPLSPQSSKRSASDVYRMYTGTGQSTSWPSMNQWVSSFDEMFAINTGVINGGCAQFNVAANSARETLDIATAVKTVATESGVDSRFILAIMLQESNGCVRAPTTNYGVRNPGLMQDHDGSATCNEAGRVRNPCPAPSILKMIGEGVVGTPAGDGLVQTMAKAQGYGTSSSKYYVSARIYNSGSLAADGDLGGGVATHCYVSDVANRLTGWVYARKACSLD</sequence>
<evidence type="ECO:0000259" key="4">
    <source>
        <dbReference type="PROSITE" id="PS50102"/>
    </source>
</evidence>
<dbReference type="Gene3D" id="1.10.530.10">
    <property type="match status" value="1"/>
</dbReference>
<feature type="compositionally biased region" description="Low complexity" evidence="3">
    <location>
        <begin position="536"/>
        <end position="546"/>
    </location>
</feature>
<protein>
    <recommendedName>
        <fullName evidence="4">RRM domain-containing protein</fullName>
    </recommendedName>
</protein>
<dbReference type="InterPro" id="IPR035979">
    <property type="entry name" value="RBD_domain_sf"/>
</dbReference>
<dbReference type="InterPro" id="IPR000504">
    <property type="entry name" value="RRM_dom"/>
</dbReference>
<dbReference type="EMBL" id="CP042197">
    <property type="protein sequence ID" value="QDS75746.1"/>
    <property type="molecule type" value="Genomic_DNA"/>
</dbReference>
<feature type="compositionally biased region" description="Polar residues" evidence="3">
    <location>
        <begin position="235"/>
        <end position="247"/>
    </location>
</feature>
<feature type="compositionally biased region" description="Basic and acidic residues" evidence="3">
    <location>
        <begin position="433"/>
        <end position="446"/>
    </location>
</feature>
<feature type="compositionally biased region" description="Basic and acidic residues" evidence="3">
    <location>
        <begin position="818"/>
        <end position="833"/>
    </location>
</feature>
<dbReference type="GO" id="GO:0000398">
    <property type="term" value="P:mRNA splicing, via spliceosome"/>
    <property type="evidence" value="ECO:0007669"/>
    <property type="project" value="TreeGrafter"/>
</dbReference>
<feature type="compositionally biased region" description="Basic and acidic residues" evidence="3">
    <location>
        <begin position="497"/>
        <end position="509"/>
    </location>
</feature>
<dbReference type="Gene3D" id="3.30.70.330">
    <property type="match status" value="1"/>
</dbReference>
<dbReference type="STRING" id="50376.A0A517LJK8"/>
<dbReference type="GO" id="GO:0061574">
    <property type="term" value="C:ASAP complex"/>
    <property type="evidence" value="ECO:0007669"/>
    <property type="project" value="TreeGrafter"/>
</dbReference>
<feature type="region of interest" description="Disordered" evidence="3">
    <location>
        <begin position="814"/>
        <end position="837"/>
    </location>
</feature>
<evidence type="ECO:0000313" key="6">
    <source>
        <dbReference type="Proteomes" id="UP000316270"/>
    </source>
</evidence>
<evidence type="ECO:0000256" key="3">
    <source>
        <dbReference type="SAM" id="MobiDB-lite"/>
    </source>
</evidence>
<organism evidence="5 6">
    <name type="scientific">Venturia effusa</name>
    <dbReference type="NCBI Taxonomy" id="50376"/>
    <lineage>
        <taxon>Eukaryota</taxon>
        <taxon>Fungi</taxon>
        <taxon>Dikarya</taxon>
        <taxon>Ascomycota</taxon>
        <taxon>Pezizomycotina</taxon>
        <taxon>Dothideomycetes</taxon>
        <taxon>Pleosporomycetidae</taxon>
        <taxon>Venturiales</taxon>
        <taxon>Venturiaceae</taxon>
        <taxon>Venturia</taxon>
    </lineage>
</organism>
<dbReference type="SMART" id="SM00360">
    <property type="entry name" value="RRM"/>
    <property type="match status" value="2"/>
</dbReference>
<feature type="domain" description="RRM" evidence="4">
    <location>
        <begin position="604"/>
        <end position="690"/>
    </location>
</feature>
<dbReference type="OrthoDB" id="1193027at2759"/>
<dbReference type="GO" id="GO:0005737">
    <property type="term" value="C:cytoplasm"/>
    <property type="evidence" value="ECO:0007669"/>
    <property type="project" value="TreeGrafter"/>
</dbReference>
<evidence type="ECO:0000256" key="2">
    <source>
        <dbReference type="PROSITE-ProRule" id="PRU00176"/>
    </source>
</evidence>
<proteinExistence type="predicted"/>
<name>A0A517LJK8_9PEZI</name>
<dbReference type="PANTHER" id="PTHR15481">
    <property type="entry name" value="RIBONUCLEIC ACID BINDING PROTEIN S1"/>
    <property type="match status" value="1"/>
</dbReference>